<dbReference type="GO" id="GO:0007165">
    <property type="term" value="P:signal transduction"/>
    <property type="evidence" value="ECO:0007669"/>
    <property type="project" value="InterPro"/>
</dbReference>
<dbReference type="GO" id="GO:0005096">
    <property type="term" value="F:GTPase activator activity"/>
    <property type="evidence" value="ECO:0007669"/>
    <property type="project" value="UniProtKB-KW"/>
</dbReference>
<dbReference type="OrthoDB" id="3196451at2759"/>
<feature type="region of interest" description="Disordered" evidence="2">
    <location>
        <begin position="714"/>
        <end position="735"/>
    </location>
</feature>
<evidence type="ECO:0000259" key="3">
    <source>
        <dbReference type="PROSITE" id="PS50238"/>
    </source>
</evidence>
<dbReference type="EMBL" id="KV441006">
    <property type="protein sequence ID" value="OAD66049.1"/>
    <property type="molecule type" value="Genomic_DNA"/>
</dbReference>
<dbReference type="InterPro" id="IPR000198">
    <property type="entry name" value="RhoGAP_dom"/>
</dbReference>
<evidence type="ECO:0000313" key="4">
    <source>
        <dbReference type="EMBL" id="OAD66049.1"/>
    </source>
</evidence>
<feature type="domain" description="Rho-GAP" evidence="3">
    <location>
        <begin position="72"/>
        <end position="264"/>
    </location>
</feature>
<accession>A0A167JIT2</accession>
<gene>
    <name evidence="4" type="ORF">PHYBLDRAFT_152853</name>
</gene>
<sequence>MTQVYDTTDTTDFTRRHSFRGWLRKNVLPAPSRKSQTSFKRTTGQRTGAIHNVFGVPLSESLCYARSTIGYVDEDFIKHRRAGAIPIIIAKCGAFLKQNALHEEGIFRLSGSMKRINELQQAFDSPSTAYGLHFNWDGCTVHDAASVMRRYLNKLPEPVIPLEYYQAFRDVMSDKFYHTTDARVTAFQKLIQTIPPAHQHLLLYLLDMLNMFACNSAENRMDASNLAAVFCPGILNHPDHISVVHYKISQRVIEFLIEFQALFTMQLLIKKPKETSDTNDLPPVPPIPKQLAHTDTSSILGRDIPIARPLIDTDEPLAPVMPSVKQRALPQPLNMTGLVYNPTRSIKTSSDISNNMPSSSKEEEEDWVDSGTDVKTPASFMKSPKKIKDIQQSEYSQQPIPEEFNEDDVATPRAVIADPFSLPNKTKLQETPKSQDIVTSISEAIQPFKKRTIEQFAQLKDTARPYFVQPTDKDFVYSVCVSSAGLVLFLSAYEIYLVISNRQWIEPCAYFGGMMAYFTLLYKGTCEDNQHLSEQTTLDPPVTSSFDLQKNEDTFGSSVSIPKQIDQDSDDALSLFDDISIANDHAAEEAMMKDESIMSEWKDLLTRAWRADISMPKGFPFSLANSHSMSETTETNDREYADDAFETASLCSVSSVTSRFDEESDPSEDDELDYKEDEDCLADLSTEEMESLWERFQQIEKDTELAKVLQKEQDEEANRVRLENNPFITSPTSPSFAEKEKWKLHKYTK</sequence>
<dbReference type="Proteomes" id="UP000077315">
    <property type="component" value="Unassembled WGS sequence"/>
</dbReference>
<dbReference type="InterPro" id="IPR008936">
    <property type="entry name" value="Rho_GTPase_activation_prot"/>
</dbReference>
<dbReference type="STRING" id="763407.A0A167JIT2"/>
<dbReference type="PANTHER" id="PTHR15228">
    <property type="entry name" value="SPERMATHECAL PHYSIOLOGY VARIANT"/>
    <property type="match status" value="1"/>
</dbReference>
<dbReference type="AlphaFoldDB" id="A0A167JIT2"/>
<feature type="region of interest" description="Disordered" evidence="2">
    <location>
        <begin position="346"/>
        <end position="385"/>
    </location>
</feature>
<dbReference type="Pfam" id="PF00620">
    <property type="entry name" value="RhoGAP"/>
    <property type="match status" value="1"/>
</dbReference>
<dbReference type="InterPro" id="IPR051025">
    <property type="entry name" value="RhoGAP"/>
</dbReference>
<dbReference type="RefSeq" id="XP_018284089.1">
    <property type="nucleotide sequence ID" value="XM_018433012.1"/>
</dbReference>
<reference evidence="5" key="1">
    <citation type="submission" date="2015-06" db="EMBL/GenBank/DDBJ databases">
        <title>Expansion of signal transduction pathways in fungi by whole-genome duplication.</title>
        <authorList>
            <consortium name="DOE Joint Genome Institute"/>
            <person name="Corrochano L.M."/>
            <person name="Kuo A."/>
            <person name="Marcet-Houben M."/>
            <person name="Polaino S."/>
            <person name="Salamov A."/>
            <person name="Villalobos J.M."/>
            <person name="Alvarez M.I."/>
            <person name="Avalos J."/>
            <person name="Benito E.P."/>
            <person name="Benoit I."/>
            <person name="Burger G."/>
            <person name="Camino L.P."/>
            <person name="Canovas D."/>
            <person name="Cerda-Olmedo E."/>
            <person name="Cheng J.-F."/>
            <person name="Dominguez A."/>
            <person name="Elias M."/>
            <person name="Eslava A.P."/>
            <person name="Glaser F."/>
            <person name="Grimwood J."/>
            <person name="Gutierrez G."/>
            <person name="Heitman J."/>
            <person name="Henrissat B."/>
            <person name="Iturriaga E.A."/>
            <person name="Lang B.F."/>
            <person name="Lavin J.L."/>
            <person name="Lee S."/>
            <person name="Li W."/>
            <person name="Lindquist E."/>
            <person name="Lopez-Garcia S."/>
            <person name="Luque E.M."/>
            <person name="Marcos A.T."/>
            <person name="Martin J."/>
            <person name="McCluskey K."/>
            <person name="Medina H.R."/>
            <person name="Miralles-Duran A."/>
            <person name="Miyazaki A."/>
            <person name="Munoz-Torres E."/>
            <person name="Oguiza J.A."/>
            <person name="Ohm R."/>
            <person name="Olmedo M."/>
            <person name="Orejas M."/>
            <person name="Ortiz-Castellanos L."/>
            <person name="Pisabarro A.G."/>
            <person name="Rodriguez-Romero J."/>
            <person name="Ruiz-Herrera J."/>
            <person name="Ruiz-Vazquez R."/>
            <person name="Sanz C."/>
            <person name="Schackwitz W."/>
            <person name="Schmutz J."/>
            <person name="Shahriari M."/>
            <person name="Shelest E."/>
            <person name="Silva-Franco F."/>
            <person name="Soanes D."/>
            <person name="Syed K."/>
            <person name="Tagua V.G."/>
            <person name="Talbot N.J."/>
            <person name="Thon M."/>
            <person name="De vries R.P."/>
            <person name="Wiebenga A."/>
            <person name="Yadav J.S."/>
            <person name="Braun E.L."/>
            <person name="Baker S."/>
            <person name="Garre V."/>
            <person name="Horwitz B."/>
            <person name="Torres-Martinez S."/>
            <person name="Idnurm A."/>
            <person name="Herrera-Estrella A."/>
            <person name="Gabaldon T."/>
            <person name="Grigoriev I.V."/>
        </authorList>
    </citation>
    <scope>NUCLEOTIDE SEQUENCE [LARGE SCALE GENOMIC DNA]</scope>
    <source>
        <strain evidence="5">NRRL 1555(-)</strain>
    </source>
</reference>
<evidence type="ECO:0000256" key="1">
    <source>
        <dbReference type="ARBA" id="ARBA00022468"/>
    </source>
</evidence>
<name>A0A167JIT2_PHYB8</name>
<dbReference type="SMART" id="SM00324">
    <property type="entry name" value="RhoGAP"/>
    <property type="match status" value="1"/>
</dbReference>
<keyword evidence="1" id="KW-0343">GTPase activation</keyword>
<dbReference type="PANTHER" id="PTHR15228:SF25">
    <property type="entry name" value="F-BAR DOMAIN-CONTAINING PROTEIN"/>
    <property type="match status" value="1"/>
</dbReference>
<dbReference type="SUPFAM" id="SSF48350">
    <property type="entry name" value="GTPase activation domain, GAP"/>
    <property type="match status" value="1"/>
</dbReference>
<evidence type="ECO:0000313" key="5">
    <source>
        <dbReference type="Proteomes" id="UP000077315"/>
    </source>
</evidence>
<feature type="compositionally biased region" description="Acidic residues" evidence="2">
    <location>
        <begin position="662"/>
        <end position="676"/>
    </location>
</feature>
<dbReference type="VEuPathDB" id="FungiDB:PHYBLDRAFT_152853"/>
<dbReference type="InParanoid" id="A0A167JIT2"/>
<proteinExistence type="predicted"/>
<feature type="region of interest" description="Disordered" evidence="2">
    <location>
        <begin position="656"/>
        <end position="676"/>
    </location>
</feature>
<dbReference type="PROSITE" id="PS50238">
    <property type="entry name" value="RHOGAP"/>
    <property type="match status" value="1"/>
</dbReference>
<feature type="compositionally biased region" description="Polar residues" evidence="2">
    <location>
        <begin position="726"/>
        <end position="735"/>
    </location>
</feature>
<protein>
    <recommendedName>
        <fullName evidence="3">Rho-GAP domain-containing protein</fullName>
    </recommendedName>
</protein>
<feature type="compositionally biased region" description="Low complexity" evidence="2">
    <location>
        <begin position="349"/>
        <end position="359"/>
    </location>
</feature>
<dbReference type="GeneID" id="28993918"/>
<evidence type="ECO:0000256" key="2">
    <source>
        <dbReference type="SAM" id="MobiDB-lite"/>
    </source>
</evidence>
<keyword evidence="5" id="KW-1185">Reference proteome</keyword>
<dbReference type="Gene3D" id="1.10.555.10">
    <property type="entry name" value="Rho GTPase activation protein"/>
    <property type="match status" value="1"/>
</dbReference>
<dbReference type="GO" id="GO:0060237">
    <property type="term" value="P:regulation of fungal-type cell wall organization"/>
    <property type="evidence" value="ECO:0007669"/>
    <property type="project" value="TreeGrafter"/>
</dbReference>
<dbReference type="GO" id="GO:0005938">
    <property type="term" value="C:cell cortex"/>
    <property type="evidence" value="ECO:0007669"/>
    <property type="project" value="TreeGrafter"/>
</dbReference>
<organism evidence="4 5">
    <name type="scientific">Phycomyces blakesleeanus (strain ATCC 8743b / DSM 1359 / FGSC 10004 / NBRC 33097 / NRRL 1555)</name>
    <dbReference type="NCBI Taxonomy" id="763407"/>
    <lineage>
        <taxon>Eukaryota</taxon>
        <taxon>Fungi</taxon>
        <taxon>Fungi incertae sedis</taxon>
        <taxon>Mucoromycota</taxon>
        <taxon>Mucoromycotina</taxon>
        <taxon>Mucoromycetes</taxon>
        <taxon>Mucorales</taxon>
        <taxon>Phycomycetaceae</taxon>
        <taxon>Phycomyces</taxon>
    </lineage>
</organism>